<feature type="transmembrane region" description="Helical" evidence="10">
    <location>
        <begin position="261"/>
        <end position="280"/>
    </location>
</feature>
<organism evidence="12 13">
    <name type="scientific">Nematostella vectensis</name>
    <name type="common">Starlet sea anemone</name>
    <dbReference type="NCBI Taxonomy" id="45351"/>
    <lineage>
        <taxon>Eukaryota</taxon>
        <taxon>Metazoa</taxon>
        <taxon>Cnidaria</taxon>
        <taxon>Anthozoa</taxon>
        <taxon>Hexacorallia</taxon>
        <taxon>Actiniaria</taxon>
        <taxon>Edwardsiidae</taxon>
        <taxon>Nematostella</taxon>
    </lineage>
</organism>
<keyword evidence="8 9" id="KW-0807">Transducer</keyword>
<comment type="subcellular location">
    <subcellularLocation>
        <location evidence="1">Cell membrane</location>
        <topology evidence="1">Multi-pass membrane protein</topology>
    </subcellularLocation>
</comment>
<dbReference type="OrthoDB" id="5957871at2759"/>
<dbReference type="Pfam" id="PF00001">
    <property type="entry name" value="7tm_1"/>
    <property type="match status" value="1"/>
</dbReference>
<dbReference type="Proteomes" id="UP000001593">
    <property type="component" value="Unassembled WGS sequence"/>
</dbReference>
<evidence type="ECO:0000256" key="8">
    <source>
        <dbReference type="ARBA" id="ARBA00023224"/>
    </source>
</evidence>
<evidence type="ECO:0000256" key="1">
    <source>
        <dbReference type="ARBA" id="ARBA00004651"/>
    </source>
</evidence>
<evidence type="ECO:0000256" key="5">
    <source>
        <dbReference type="ARBA" id="ARBA00023040"/>
    </source>
</evidence>
<feature type="transmembrane region" description="Helical" evidence="10">
    <location>
        <begin position="20"/>
        <end position="43"/>
    </location>
</feature>
<feature type="transmembrane region" description="Helical" evidence="10">
    <location>
        <begin position="223"/>
        <end position="241"/>
    </location>
</feature>
<evidence type="ECO:0000256" key="2">
    <source>
        <dbReference type="ARBA" id="ARBA00022475"/>
    </source>
</evidence>
<keyword evidence="13" id="KW-1185">Reference proteome</keyword>
<dbReference type="GO" id="GO:0005886">
    <property type="term" value="C:plasma membrane"/>
    <property type="evidence" value="ECO:0000318"/>
    <property type="project" value="GO_Central"/>
</dbReference>
<dbReference type="HOGENOM" id="CLU_009579_3_6_1"/>
<dbReference type="CDD" id="cd00637">
    <property type="entry name" value="7tm_classA_rhodopsin-like"/>
    <property type="match status" value="1"/>
</dbReference>
<reference evidence="12 13" key="1">
    <citation type="journal article" date="2007" name="Science">
        <title>Sea anemone genome reveals ancestral eumetazoan gene repertoire and genomic organization.</title>
        <authorList>
            <person name="Putnam N.H."/>
            <person name="Srivastava M."/>
            <person name="Hellsten U."/>
            <person name="Dirks B."/>
            <person name="Chapman J."/>
            <person name="Salamov A."/>
            <person name="Terry A."/>
            <person name="Shapiro H."/>
            <person name="Lindquist E."/>
            <person name="Kapitonov V.V."/>
            <person name="Jurka J."/>
            <person name="Genikhovich G."/>
            <person name="Grigoriev I.V."/>
            <person name="Lucas S.M."/>
            <person name="Steele R.E."/>
            <person name="Finnerty J.R."/>
            <person name="Technau U."/>
            <person name="Martindale M.Q."/>
            <person name="Rokhsar D.S."/>
        </authorList>
    </citation>
    <scope>NUCLEOTIDE SEQUENCE [LARGE SCALE GENOMIC DNA]</scope>
    <source>
        <strain evidence="13">CH2 X CH6</strain>
    </source>
</reference>
<dbReference type="KEGG" id="nve:5509870"/>
<dbReference type="InParanoid" id="A7SDD1"/>
<keyword evidence="4 10" id="KW-1133">Transmembrane helix</keyword>
<evidence type="ECO:0000259" key="11">
    <source>
        <dbReference type="PROSITE" id="PS50262"/>
    </source>
</evidence>
<gene>
    <name evidence="12" type="ORF">NEMVEDRAFT_v1g210535</name>
</gene>
<proteinExistence type="inferred from homology"/>
<dbReference type="InterPro" id="IPR000276">
    <property type="entry name" value="GPCR_Rhodpsn"/>
</dbReference>
<dbReference type="InterPro" id="IPR050569">
    <property type="entry name" value="TAAR"/>
</dbReference>
<dbReference type="SMART" id="SM01381">
    <property type="entry name" value="7TM_GPCR_Srsx"/>
    <property type="match status" value="1"/>
</dbReference>
<dbReference type="GO" id="GO:0004930">
    <property type="term" value="F:G protein-coupled receptor activity"/>
    <property type="evidence" value="ECO:0000318"/>
    <property type="project" value="GO_Central"/>
</dbReference>
<evidence type="ECO:0000256" key="9">
    <source>
        <dbReference type="RuleBase" id="RU000688"/>
    </source>
</evidence>
<dbReference type="SUPFAM" id="SSF81321">
    <property type="entry name" value="Family A G protein-coupled receptor-like"/>
    <property type="match status" value="1"/>
</dbReference>
<protein>
    <recommendedName>
        <fullName evidence="11">G-protein coupled receptors family 1 profile domain-containing protein</fullName>
    </recommendedName>
</protein>
<dbReference type="STRING" id="45351.A7SDD1"/>
<evidence type="ECO:0000313" key="12">
    <source>
        <dbReference type="EMBL" id="EDO38306.1"/>
    </source>
</evidence>
<keyword evidence="6 10" id="KW-0472">Membrane</keyword>
<feature type="transmembrane region" description="Helical" evidence="10">
    <location>
        <begin position="130"/>
        <end position="150"/>
    </location>
</feature>
<accession>A7SDD1</accession>
<keyword evidence="2" id="KW-1003">Cell membrane</keyword>
<dbReference type="GO" id="GO:0007186">
    <property type="term" value="P:G protein-coupled receptor signaling pathway"/>
    <property type="evidence" value="ECO:0000318"/>
    <property type="project" value="GO_Central"/>
</dbReference>
<name>A7SDD1_NEMVE</name>
<comment type="similarity">
    <text evidence="9">Belongs to the G-protein coupled receptor 1 family.</text>
</comment>
<dbReference type="PROSITE" id="PS50262">
    <property type="entry name" value="G_PROTEIN_RECEP_F1_2"/>
    <property type="match status" value="1"/>
</dbReference>
<keyword evidence="7 9" id="KW-0675">Receptor</keyword>
<dbReference type="PRINTS" id="PR00237">
    <property type="entry name" value="GPCRRHODOPSN"/>
</dbReference>
<dbReference type="PROSITE" id="PS00237">
    <property type="entry name" value="G_PROTEIN_RECEP_F1_1"/>
    <property type="match status" value="1"/>
</dbReference>
<keyword evidence="3 9" id="KW-0812">Transmembrane</keyword>
<feature type="transmembrane region" description="Helical" evidence="10">
    <location>
        <begin position="91"/>
        <end position="109"/>
    </location>
</feature>
<evidence type="ECO:0000256" key="6">
    <source>
        <dbReference type="ARBA" id="ARBA00023136"/>
    </source>
</evidence>
<evidence type="ECO:0000313" key="13">
    <source>
        <dbReference type="Proteomes" id="UP000001593"/>
    </source>
</evidence>
<dbReference type="InterPro" id="IPR017452">
    <property type="entry name" value="GPCR_Rhodpsn_7TM"/>
</dbReference>
<dbReference type="AlphaFoldDB" id="A7SDD1"/>
<dbReference type="eggNOG" id="KOG3656">
    <property type="taxonomic scope" value="Eukaryota"/>
</dbReference>
<dbReference type="PANTHER" id="PTHR24249:SF372">
    <property type="entry name" value="G-PROTEIN COUPLED RECEPTORS FAMILY 1 PROFILE DOMAIN-CONTAINING PROTEIN"/>
    <property type="match status" value="1"/>
</dbReference>
<evidence type="ECO:0000256" key="7">
    <source>
        <dbReference type="ARBA" id="ARBA00023170"/>
    </source>
</evidence>
<sequence>MPCNSSSDTPCMPPTQGSLWYWSIRAVIALVGAIGNGIVIYVIVSTRRLQVPPNWFVMSLAVADLSVTVVVAIPEFMCSRYYDCDWWDVKVLYDVCLYASVLNLCAMTFDRYLSVVHPLKYQRCLSTSNLIGILAAAWITALLVPFPYYIALRLEYYTAFSVLQMLVRCLLEMVPCVLLLATYLRMFVIARRQTRRVEQQRNQLRFNYNLHAKCMTSRTNSSVRAVGIVVGIFISCYAVAAYKGWMNYVSFVEVDQVVVDIARMLYHVNSAANCIVYALCRKDVRKEVKIALCGKMTRVQAFELRAMTHSSIIA</sequence>
<feature type="domain" description="G-protein coupled receptors family 1 profile" evidence="11">
    <location>
        <begin position="35"/>
        <end position="277"/>
    </location>
</feature>
<feature type="transmembrane region" description="Helical" evidence="10">
    <location>
        <begin position="162"/>
        <end position="186"/>
    </location>
</feature>
<dbReference type="OMA" id="CYAVAAY"/>
<feature type="transmembrane region" description="Helical" evidence="10">
    <location>
        <begin position="55"/>
        <end position="76"/>
    </location>
</feature>
<evidence type="ECO:0000256" key="3">
    <source>
        <dbReference type="ARBA" id="ARBA00022692"/>
    </source>
</evidence>
<dbReference type="PhylomeDB" id="A7SDD1"/>
<evidence type="ECO:0000256" key="4">
    <source>
        <dbReference type="ARBA" id="ARBA00022989"/>
    </source>
</evidence>
<dbReference type="Gene3D" id="1.20.1070.10">
    <property type="entry name" value="Rhodopsin 7-helix transmembrane proteins"/>
    <property type="match status" value="1"/>
</dbReference>
<evidence type="ECO:0000256" key="10">
    <source>
        <dbReference type="SAM" id="Phobius"/>
    </source>
</evidence>
<keyword evidence="5 9" id="KW-0297">G-protein coupled receptor</keyword>
<dbReference type="EMBL" id="DS469629">
    <property type="protein sequence ID" value="EDO38306.1"/>
    <property type="molecule type" value="Genomic_DNA"/>
</dbReference>
<dbReference type="PANTHER" id="PTHR24249">
    <property type="entry name" value="HISTAMINE RECEPTOR-RELATED G-PROTEIN COUPLED RECEPTOR"/>
    <property type="match status" value="1"/>
</dbReference>